<keyword evidence="7" id="KW-1133">Transmembrane helix</keyword>
<comment type="caution">
    <text evidence="8">The sequence shown here is derived from an EMBL/GenBank/DDBJ whole genome shotgun (WGS) entry which is preliminary data.</text>
</comment>
<dbReference type="GO" id="GO:0004497">
    <property type="term" value="F:monooxygenase activity"/>
    <property type="evidence" value="ECO:0007669"/>
    <property type="project" value="UniProtKB-KW"/>
</dbReference>
<dbReference type="InterPro" id="IPR036396">
    <property type="entry name" value="Cyt_P450_sf"/>
</dbReference>
<comment type="similarity">
    <text evidence="6">Belongs to the cytochrome P450 family.</text>
</comment>
<dbReference type="GO" id="GO:0016705">
    <property type="term" value="F:oxidoreductase activity, acting on paired donors, with incorporation or reduction of molecular oxygen"/>
    <property type="evidence" value="ECO:0007669"/>
    <property type="project" value="InterPro"/>
</dbReference>
<evidence type="ECO:0000256" key="4">
    <source>
        <dbReference type="ARBA" id="ARBA00023004"/>
    </source>
</evidence>
<dbReference type="AlphaFoldDB" id="A0AAE1C7J0"/>
<evidence type="ECO:0000256" key="3">
    <source>
        <dbReference type="ARBA" id="ARBA00022723"/>
    </source>
</evidence>
<keyword evidence="6" id="KW-0503">Monooxygenase</keyword>
<dbReference type="PANTHER" id="PTHR24305">
    <property type="entry name" value="CYTOCHROME P450"/>
    <property type="match status" value="1"/>
</dbReference>
<dbReference type="GO" id="GO:0005506">
    <property type="term" value="F:iron ion binding"/>
    <property type="evidence" value="ECO:0007669"/>
    <property type="project" value="InterPro"/>
</dbReference>
<dbReference type="InterPro" id="IPR050121">
    <property type="entry name" value="Cytochrome_P450_monoxygenase"/>
</dbReference>
<keyword evidence="3 5" id="KW-0479">Metal-binding</keyword>
<sequence>MTVFQVPFSLWPAILGVGTLVYLTSLVVYRRFFHPYAKIPGPFLPAVTRFYEWYFQVIQPGLYFKEIERLHSIYGPIVRISPNEVSLSDPSNYDKIYNVSSGFYKDPAFYNTGTGTDNAMFSQPSNEVHRRMRAPLSPSFSRKAILEIENLVQAKVDKLCAILQRNLDRGVGTNLQKIFPSISLDIVTDYLFDDCWNFLDDEDIGWFFHIMRANTPRMYNMQQFPWLEKPTRKMIPAWIARLFEPNIVNFLQFRQKNENMIQDIKTKFDAGIKPPRPTLFHTLLDPKATEGHVVPSLADMVDDAFIFTGAAADTVGNTLLVASCHVLTNPDIYSRLRAELLSAFPDPSARGKWTEYEKLPYLTALIKESLRLSYGVICRLPRCAGEGGATFHGYFIPPGYAVGMSAYMMHRNPEVFPDPEKFDPGRWLASPEEVRAREKCLVAFSRGSRMCIGHNLAWCEIYLTLGTLFRRFGNLTSPEFGPEDLVWEDSFACRLPKGSRTLMAFGSQRGTALSVRA</sequence>
<dbReference type="PANTHER" id="PTHR24305:SF152">
    <property type="entry name" value="P450, PUTATIVE (EUROFUNG)-RELATED"/>
    <property type="match status" value="1"/>
</dbReference>
<dbReference type="CDD" id="cd11062">
    <property type="entry name" value="CYP58-like"/>
    <property type="match status" value="1"/>
</dbReference>
<dbReference type="GO" id="GO:0020037">
    <property type="term" value="F:heme binding"/>
    <property type="evidence" value="ECO:0007669"/>
    <property type="project" value="InterPro"/>
</dbReference>
<organism evidence="8 9">
    <name type="scientific">Podospora appendiculata</name>
    <dbReference type="NCBI Taxonomy" id="314037"/>
    <lineage>
        <taxon>Eukaryota</taxon>
        <taxon>Fungi</taxon>
        <taxon>Dikarya</taxon>
        <taxon>Ascomycota</taxon>
        <taxon>Pezizomycotina</taxon>
        <taxon>Sordariomycetes</taxon>
        <taxon>Sordariomycetidae</taxon>
        <taxon>Sordariales</taxon>
        <taxon>Podosporaceae</taxon>
        <taxon>Podospora</taxon>
    </lineage>
</organism>
<dbReference type="InterPro" id="IPR001128">
    <property type="entry name" value="Cyt_P450"/>
</dbReference>
<feature type="transmembrane region" description="Helical" evidence="7">
    <location>
        <begin position="6"/>
        <end position="29"/>
    </location>
</feature>
<dbReference type="Pfam" id="PF00067">
    <property type="entry name" value="p450"/>
    <property type="match status" value="1"/>
</dbReference>
<comment type="cofactor">
    <cofactor evidence="1 5">
        <name>heme</name>
        <dbReference type="ChEBI" id="CHEBI:30413"/>
    </cofactor>
</comment>
<evidence type="ECO:0000256" key="7">
    <source>
        <dbReference type="SAM" id="Phobius"/>
    </source>
</evidence>
<evidence type="ECO:0000256" key="6">
    <source>
        <dbReference type="RuleBase" id="RU000461"/>
    </source>
</evidence>
<keyword evidence="4 5" id="KW-0408">Iron</keyword>
<evidence type="ECO:0000256" key="2">
    <source>
        <dbReference type="ARBA" id="ARBA00022617"/>
    </source>
</evidence>
<evidence type="ECO:0000313" key="8">
    <source>
        <dbReference type="EMBL" id="KAK3681580.1"/>
    </source>
</evidence>
<name>A0AAE1C7J0_9PEZI</name>
<keyword evidence="7" id="KW-0812">Transmembrane</keyword>
<dbReference type="SUPFAM" id="SSF48264">
    <property type="entry name" value="Cytochrome P450"/>
    <property type="match status" value="1"/>
</dbReference>
<keyword evidence="7" id="KW-0472">Membrane</keyword>
<evidence type="ECO:0000256" key="5">
    <source>
        <dbReference type="PIRSR" id="PIRSR602401-1"/>
    </source>
</evidence>
<dbReference type="PRINTS" id="PR00463">
    <property type="entry name" value="EP450I"/>
</dbReference>
<reference evidence="8" key="2">
    <citation type="submission" date="2023-06" db="EMBL/GenBank/DDBJ databases">
        <authorList>
            <consortium name="Lawrence Berkeley National Laboratory"/>
            <person name="Haridas S."/>
            <person name="Hensen N."/>
            <person name="Bonometti L."/>
            <person name="Westerberg I."/>
            <person name="Brannstrom I.O."/>
            <person name="Guillou S."/>
            <person name="Cros-Aarteil S."/>
            <person name="Calhoun S."/>
            <person name="Kuo A."/>
            <person name="Mondo S."/>
            <person name="Pangilinan J."/>
            <person name="Riley R."/>
            <person name="Labutti K."/>
            <person name="Andreopoulos B."/>
            <person name="Lipzen A."/>
            <person name="Chen C."/>
            <person name="Yanf M."/>
            <person name="Daum C."/>
            <person name="Ng V."/>
            <person name="Clum A."/>
            <person name="Steindorff A."/>
            <person name="Ohm R."/>
            <person name="Martin F."/>
            <person name="Silar P."/>
            <person name="Natvig D."/>
            <person name="Lalanne C."/>
            <person name="Gautier V."/>
            <person name="Ament-Velasquez S.L."/>
            <person name="Kruys A."/>
            <person name="Hutchinson M.I."/>
            <person name="Powell A.J."/>
            <person name="Barry K."/>
            <person name="Miller A.N."/>
            <person name="Grigoriev I.V."/>
            <person name="Debuchy R."/>
            <person name="Gladieux P."/>
            <person name="Thoren M.H."/>
            <person name="Johannesson H."/>
        </authorList>
    </citation>
    <scope>NUCLEOTIDE SEQUENCE</scope>
    <source>
        <strain evidence="8">CBS 314.62</strain>
    </source>
</reference>
<dbReference type="InterPro" id="IPR002401">
    <property type="entry name" value="Cyt_P450_E_grp-I"/>
</dbReference>
<dbReference type="Proteomes" id="UP001270362">
    <property type="component" value="Unassembled WGS sequence"/>
</dbReference>
<evidence type="ECO:0000313" key="9">
    <source>
        <dbReference type="Proteomes" id="UP001270362"/>
    </source>
</evidence>
<keyword evidence="2 5" id="KW-0349">Heme</keyword>
<keyword evidence="9" id="KW-1185">Reference proteome</keyword>
<dbReference type="Gene3D" id="1.10.630.10">
    <property type="entry name" value="Cytochrome P450"/>
    <property type="match status" value="1"/>
</dbReference>
<accession>A0AAE1C7J0</accession>
<feature type="binding site" description="axial binding residue" evidence="5">
    <location>
        <position position="451"/>
    </location>
    <ligand>
        <name>heme</name>
        <dbReference type="ChEBI" id="CHEBI:30413"/>
    </ligand>
    <ligandPart>
        <name>Fe</name>
        <dbReference type="ChEBI" id="CHEBI:18248"/>
    </ligandPart>
</feature>
<keyword evidence="6" id="KW-0560">Oxidoreductase</keyword>
<protein>
    <submittedName>
        <fullName evidence="8">Cytochrome P450</fullName>
    </submittedName>
</protein>
<evidence type="ECO:0000256" key="1">
    <source>
        <dbReference type="ARBA" id="ARBA00001971"/>
    </source>
</evidence>
<dbReference type="EMBL" id="JAULSO010000006">
    <property type="protein sequence ID" value="KAK3681580.1"/>
    <property type="molecule type" value="Genomic_DNA"/>
</dbReference>
<gene>
    <name evidence="8" type="ORF">B0T22DRAFT_387355</name>
</gene>
<dbReference type="PROSITE" id="PS00086">
    <property type="entry name" value="CYTOCHROME_P450"/>
    <property type="match status" value="1"/>
</dbReference>
<proteinExistence type="inferred from homology"/>
<dbReference type="InterPro" id="IPR017972">
    <property type="entry name" value="Cyt_P450_CS"/>
</dbReference>
<reference evidence="8" key="1">
    <citation type="journal article" date="2023" name="Mol. Phylogenet. Evol.">
        <title>Genome-scale phylogeny and comparative genomics of the fungal order Sordariales.</title>
        <authorList>
            <person name="Hensen N."/>
            <person name="Bonometti L."/>
            <person name="Westerberg I."/>
            <person name="Brannstrom I.O."/>
            <person name="Guillou S."/>
            <person name="Cros-Aarteil S."/>
            <person name="Calhoun S."/>
            <person name="Haridas S."/>
            <person name="Kuo A."/>
            <person name="Mondo S."/>
            <person name="Pangilinan J."/>
            <person name="Riley R."/>
            <person name="LaButti K."/>
            <person name="Andreopoulos B."/>
            <person name="Lipzen A."/>
            <person name="Chen C."/>
            <person name="Yan M."/>
            <person name="Daum C."/>
            <person name="Ng V."/>
            <person name="Clum A."/>
            <person name="Steindorff A."/>
            <person name="Ohm R.A."/>
            <person name="Martin F."/>
            <person name="Silar P."/>
            <person name="Natvig D.O."/>
            <person name="Lalanne C."/>
            <person name="Gautier V."/>
            <person name="Ament-Velasquez S.L."/>
            <person name="Kruys A."/>
            <person name="Hutchinson M.I."/>
            <person name="Powell A.J."/>
            <person name="Barry K."/>
            <person name="Miller A.N."/>
            <person name="Grigoriev I.V."/>
            <person name="Debuchy R."/>
            <person name="Gladieux P."/>
            <person name="Hiltunen Thoren M."/>
            <person name="Johannesson H."/>
        </authorList>
    </citation>
    <scope>NUCLEOTIDE SEQUENCE</scope>
    <source>
        <strain evidence="8">CBS 314.62</strain>
    </source>
</reference>